<organism evidence="1">
    <name type="scientific">Chryseobacterium sp. B5</name>
    <dbReference type="NCBI Taxonomy" id="2050562"/>
    <lineage>
        <taxon>Bacteria</taxon>
        <taxon>Pseudomonadati</taxon>
        <taxon>Bacteroidota</taxon>
        <taxon>Flavobacteriia</taxon>
        <taxon>Flavobacteriales</taxon>
        <taxon>Weeksellaceae</taxon>
        <taxon>Chryseobacterium group</taxon>
        <taxon>Chryseobacterium</taxon>
    </lineage>
</organism>
<dbReference type="SUPFAM" id="SSF52540">
    <property type="entry name" value="P-loop containing nucleoside triphosphate hydrolases"/>
    <property type="match status" value="1"/>
</dbReference>
<comment type="caution">
    <text evidence="1">The sequence shown here is derived from an EMBL/GenBank/DDBJ whole genome shotgun (WGS) entry which is preliminary data.</text>
</comment>
<dbReference type="InterPro" id="IPR027417">
    <property type="entry name" value="P-loop_NTPase"/>
</dbReference>
<dbReference type="Pfam" id="PF13671">
    <property type="entry name" value="AAA_33"/>
    <property type="match status" value="1"/>
</dbReference>
<sequence>MQVSEQSQPRCAEYADAPAANARLATLHMVCGKIGSGKSTLARQLAAGPGTVLVSEDSWLAGLYPGEMQSVADYVRCSTRLKGLMGAHVQALLDAGVSVVLDFPANTLEGRGWARSVFEKVGASHRLHFLDVPDEVCKQRLRVRNAAGEHPFQASDEQFDLITSYFVAPSDEEGFDVVHHPYAPL</sequence>
<reference evidence="1" key="1">
    <citation type="submission" date="2017-10" db="EMBL/GenBank/DDBJ databases">
        <title>Chryseobacterium sp. B5 is a hydrocarbonoclastic and plant growth promoting bacterium.</title>
        <authorList>
            <person name="Thijs S."/>
            <person name="Gkorezis P."/>
            <person name="Van Hamme J."/>
        </authorList>
    </citation>
    <scope>NUCLEOTIDE SEQUENCE</scope>
    <source>
        <strain evidence="1">B5</strain>
    </source>
</reference>
<evidence type="ECO:0000313" key="1">
    <source>
        <dbReference type="EMBL" id="PII35131.1"/>
    </source>
</evidence>
<dbReference type="GO" id="GO:0051301">
    <property type="term" value="P:cell division"/>
    <property type="evidence" value="ECO:0007669"/>
    <property type="project" value="UniProtKB-KW"/>
</dbReference>
<dbReference type="Gene3D" id="3.40.50.300">
    <property type="entry name" value="P-loop containing nucleotide triphosphate hydrolases"/>
    <property type="match status" value="1"/>
</dbReference>
<protein>
    <submittedName>
        <fullName evidence="1">Cell division protein ZipA</fullName>
    </submittedName>
</protein>
<keyword evidence="1" id="KW-0132">Cell division</keyword>
<keyword evidence="1" id="KW-0131">Cell cycle</keyword>
<dbReference type="EMBL" id="PEKC01000060">
    <property type="protein sequence ID" value="PII35131.1"/>
    <property type="molecule type" value="Genomic_DNA"/>
</dbReference>
<name>A0A2G7T5I1_9FLAO</name>
<gene>
    <name evidence="1" type="ORF">CTI11_15965</name>
</gene>
<dbReference type="AlphaFoldDB" id="A0A2G7T5I1"/>
<proteinExistence type="predicted"/>
<accession>A0A2G7T5I1</accession>